<organism evidence="1 2">
    <name type="scientific">Synaphobranchus kaupii</name>
    <name type="common">Kaup's arrowtooth eel</name>
    <dbReference type="NCBI Taxonomy" id="118154"/>
    <lineage>
        <taxon>Eukaryota</taxon>
        <taxon>Metazoa</taxon>
        <taxon>Chordata</taxon>
        <taxon>Craniata</taxon>
        <taxon>Vertebrata</taxon>
        <taxon>Euteleostomi</taxon>
        <taxon>Actinopterygii</taxon>
        <taxon>Neopterygii</taxon>
        <taxon>Teleostei</taxon>
        <taxon>Anguilliformes</taxon>
        <taxon>Synaphobranchidae</taxon>
        <taxon>Synaphobranchus</taxon>
    </lineage>
</organism>
<sequence>MVMTGLHDDTIRADLKPFSQDPHLRDEVLLEKMDIVYTLEMEWKTQCPITANSIVSLLLSNGCFPNADNDFTRTTSTRVHELHRAPGCDSNLSNDFTTQEIELTIQ</sequence>
<accession>A0A9Q1JAJ5</accession>
<comment type="caution">
    <text evidence="1">The sequence shown here is derived from an EMBL/GenBank/DDBJ whole genome shotgun (WGS) entry which is preliminary data.</text>
</comment>
<reference evidence="1" key="1">
    <citation type="journal article" date="2023" name="Science">
        <title>Genome structures resolve the early diversification of teleost fishes.</title>
        <authorList>
            <person name="Parey E."/>
            <person name="Louis A."/>
            <person name="Montfort J."/>
            <person name="Bouchez O."/>
            <person name="Roques C."/>
            <person name="Iampietro C."/>
            <person name="Lluch J."/>
            <person name="Castinel A."/>
            <person name="Donnadieu C."/>
            <person name="Desvignes T."/>
            <person name="Floi Bucao C."/>
            <person name="Jouanno E."/>
            <person name="Wen M."/>
            <person name="Mejri S."/>
            <person name="Dirks R."/>
            <person name="Jansen H."/>
            <person name="Henkel C."/>
            <person name="Chen W.J."/>
            <person name="Zahm M."/>
            <person name="Cabau C."/>
            <person name="Klopp C."/>
            <person name="Thompson A.W."/>
            <person name="Robinson-Rechavi M."/>
            <person name="Braasch I."/>
            <person name="Lecointre G."/>
            <person name="Bobe J."/>
            <person name="Postlethwait J.H."/>
            <person name="Berthelot C."/>
            <person name="Roest Crollius H."/>
            <person name="Guiguen Y."/>
        </authorList>
    </citation>
    <scope>NUCLEOTIDE SEQUENCE</scope>
    <source>
        <strain evidence="1">WJC10195</strain>
    </source>
</reference>
<gene>
    <name evidence="1" type="ORF">SKAU_G00003790</name>
</gene>
<name>A0A9Q1JAJ5_SYNKA</name>
<proteinExistence type="predicted"/>
<dbReference type="AlphaFoldDB" id="A0A9Q1JAJ5"/>
<keyword evidence="2" id="KW-1185">Reference proteome</keyword>
<dbReference type="Proteomes" id="UP001152622">
    <property type="component" value="Chromosome 1"/>
</dbReference>
<evidence type="ECO:0000313" key="2">
    <source>
        <dbReference type="Proteomes" id="UP001152622"/>
    </source>
</evidence>
<dbReference type="EMBL" id="JAINUF010000001">
    <property type="protein sequence ID" value="KAJ8379601.1"/>
    <property type="molecule type" value="Genomic_DNA"/>
</dbReference>
<evidence type="ECO:0000313" key="1">
    <source>
        <dbReference type="EMBL" id="KAJ8379601.1"/>
    </source>
</evidence>
<protein>
    <submittedName>
        <fullName evidence="1">Uncharacterized protein</fullName>
    </submittedName>
</protein>